<proteinExistence type="predicted"/>
<keyword evidence="4" id="KW-1185">Reference proteome</keyword>
<dbReference type="PANTHER" id="PTHR44520">
    <property type="entry name" value="RESPONSE REGULATOR RCP1-RELATED"/>
    <property type="match status" value="1"/>
</dbReference>
<evidence type="ECO:0000256" key="1">
    <source>
        <dbReference type="PROSITE-ProRule" id="PRU00169"/>
    </source>
</evidence>
<evidence type="ECO:0000313" key="3">
    <source>
        <dbReference type="EMBL" id="RSK44956.1"/>
    </source>
</evidence>
<dbReference type="PANTHER" id="PTHR44520:SF2">
    <property type="entry name" value="RESPONSE REGULATOR RCP1"/>
    <property type="match status" value="1"/>
</dbReference>
<dbReference type="Pfam" id="PF00072">
    <property type="entry name" value="Response_reg"/>
    <property type="match status" value="1"/>
</dbReference>
<gene>
    <name evidence="3" type="ORF">EI291_20045</name>
</gene>
<keyword evidence="1" id="KW-0597">Phosphoprotein</keyword>
<dbReference type="InterPro" id="IPR052893">
    <property type="entry name" value="TCS_response_regulator"/>
</dbReference>
<protein>
    <submittedName>
        <fullName evidence="3">Response regulator</fullName>
    </submittedName>
</protein>
<evidence type="ECO:0000259" key="2">
    <source>
        <dbReference type="PROSITE" id="PS50110"/>
    </source>
</evidence>
<feature type="modified residue" description="4-aspartylphosphate" evidence="1">
    <location>
        <position position="74"/>
    </location>
</feature>
<name>A0A3R9MFY9_9BACT</name>
<dbReference type="InterPro" id="IPR001789">
    <property type="entry name" value="Sig_transdc_resp-reg_receiver"/>
</dbReference>
<dbReference type="Proteomes" id="UP000273500">
    <property type="component" value="Unassembled WGS sequence"/>
</dbReference>
<dbReference type="PROSITE" id="PS50110">
    <property type="entry name" value="RESPONSE_REGULATORY"/>
    <property type="match status" value="1"/>
</dbReference>
<reference evidence="3 4" key="1">
    <citation type="submission" date="2018-12" db="EMBL/GenBank/DDBJ databases">
        <authorList>
            <person name="Feng G."/>
            <person name="Zhu H."/>
        </authorList>
    </citation>
    <scope>NUCLEOTIDE SEQUENCE [LARGE SCALE GENOMIC DNA]</scope>
    <source>
        <strain evidence="3 4">KCTC 12533</strain>
    </source>
</reference>
<dbReference type="GO" id="GO:0000160">
    <property type="term" value="P:phosphorelay signal transduction system"/>
    <property type="evidence" value="ECO:0007669"/>
    <property type="project" value="InterPro"/>
</dbReference>
<dbReference type="InterPro" id="IPR011006">
    <property type="entry name" value="CheY-like_superfamily"/>
</dbReference>
<organism evidence="3 4">
    <name type="scientific">Hymenobacter rigui</name>
    <dbReference type="NCBI Taxonomy" id="334424"/>
    <lineage>
        <taxon>Bacteria</taxon>
        <taxon>Pseudomonadati</taxon>
        <taxon>Bacteroidota</taxon>
        <taxon>Cytophagia</taxon>
        <taxon>Cytophagales</taxon>
        <taxon>Hymenobacteraceae</taxon>
        <taxon>Hymenobacter</taxon>
    </lineage>
</organism>
<dbReference type="Gene3D" id="3.40.50.2300">
    <property type="match status" value="1"/>
</dbReference>
<dbReference type="SMART" id="SM00448">
    <property type="entry name" value="REC"/>
    <property type="match status" value="1"/>
</dbReference>
<dbReference type="AlphaFoldDB" id="A0A3R9MFY9"/>
<dbReference type="SUPFAM" id="SSF52172">
    <property type="entry name" value="CheY-like"/>
    <property type="match status" value="1"/>
</dbReference>
<feature type="domain" description="Response regulatory" evidence="2">
    <location>
        <begin position="19"/>
        <end position="144"/>
    </location>
</feature>
<accession>A0A3R9MFY9</accession>
<evidence type="ECO:0000313" key="4">
    <source>
        <dbReference type="Proteomes" id="UP000273500"/>
    </source>
</evidence>
<dbReference type="EMBL" id="RWIT01000017">
    <property type="protein sequence ID" value="RSK44956.1"/>
    <property type="molecule type" value="Genomic_DNA"/>
</dbReference>
<comment type="caution">
    <text evidence="3">The sequence shown here is derived from an EMBL/GenBank/DDBJ whole genome shotgun (WGS) entry which is preliminary data.</text>
</comment>
<sequence length="152" mass="17336">MRWMPVLSLRFCSSFMLVKTYLIDDDTLSIYLTEQLLRAEEFSTSISTFHSAQQALGRLVQDTAGTPPQVVFLDLNMPLMNGWQFLDALQPYRQELLGRCHIYILTSSLALTDLEKAREYDLVSGLIHKPIDTEEIRAIQASLESPDIPEPM</sequence>